<feature type="chain" id="PRO_5042245440" evidence="1">
    <location>
        <begin position="23"/>
        <end position="185"/>
    </location>
</feature>
<comment type="caution">
    <text evidence="2">The sequence shown here is derived from an EMBL/GenBank/DDBJ whole genome shotgun (WGS) entry which is preliminary data.</text>
</comment>
<accession>A0AAD7HEY1</accession>
<keyword evidence="1" id="KW-0732">Signal</keyword>
<evidence type="ECO:0000313" key="3">
    <source>
        <dbReference type="Proteomes" id="UP001215280"/>
    </source>
</evidence>
<name>A0AAD7HEY1_9AGAR</name>
<keyword evidence="3" id="KW-1185">Reference proteome</keyword>
<feature type="signal peptide" evidence="1">
    <location>
        <begin position="1"/>
        <end position="22"/>
    </location>
</feature>
<protein>
    <submittedName>
        <fullName evidence="2">Uncharacterized protein</fullName>
    </submittedName>
</protein>
<dbReference type="AlphaFoldDB" id="A0AAD7HEY1"/>
<organism evidence="2 3">
    <name type="scientific">Mycena maculata</name>
    <dbReference type="NCBI Taxonomy" id="230809"/>
    <lineage>
        <taxon>Eukaryota</taxon>
        <taxon>Fungi</taxon>
        <taxon>Dikarya</taxon>
        <taxon>Basidiomycota</taxon>
        <taxon>Agaricomycotina</taxon>
        <taxon>Agaricomycetes</taxon>
        <taxon>Agaricomycetidae</taxon>
        <taxon>Agaricales</taxon>
        <taxon>Marasmiineae</taxon>
        <taxon>Mycenaceae</taxon>
        <taxon>Mycena</taxon>
    </lineage>
</organism>
<evidence type="ECO:0000256" key="1">
    <source>
        <dbReference type="SAM" id="SignalP"/>
    </source>
</evidence>
<dbReference type="Proteomes" id="UP001215280">
    <property type="component" value="Unassembled WGS sequence"/>
</dbReference>
<evidence type="ECO:0000313" key="2">
    <source>
        <dbReference type="EMBL" id="KAJ7719017.1"/>
    </source>
</evidence>
<sequence length="185" mass="20518">MGRSHLYLLPVWLSISEVGTLGDTMFVEELHAAIEKISGDIERRAQVLLDLETSRSVLHRQLNTILDQVAHLPLEISSEISIQCLPSLPAPGASHTPMFFLNICNAYTNIAISTPALWTAIRVVFPRVEGFLKVIEEWLQRSHNVPLSRSGDTLSTSTTLPPLPANVFSASNILKHIITDEMDCH</sequence>
<gene>
    <name evidence="2" type="ORF">DFH07DRAFT_316269</name>
</gene>
<reference evidence="2" key="1">
    <citation type="submission" date="2023-03" db="EMBL/GenBank/DDBJ databases">
        <title>Massive genome expansion in bonnet fungi (Mycena s.s.) driven by repeated elements and novel gene families across ecological guilds.</title>
        <authorList>
            <consortium name="Lawrence Berkeley National Laboratory"/>
            <person name="Harder C.B."/>
            <person name="Miyauchi S."/>
            <person name="Viragh M."/>
            <person name="Kuo A."/>
            <person name="Thoen E."/>
            <person name="Andreopoulos B."/>
            <person name="Lu D."/>
            <person name="Skrede I."/>
            <person name="Drula E."/>
            <person name="Henrissat B."/>
            <person name="Morin E."/>
            <person name="Kohler A."/>
            <person name="Barry K."/>
            <person name="LaButti K."/>
            <person name="Morin E."/>
            <person name="Salamov A."/>
            <person name="Lipzen A."/>
            <person name="Mereny Z."/>
            <person name="Hegedus B."/>
            <person name="Baldrian P."/>
            <person name="Stursova M."/>
            <person name="Weitz H."/>
            <person name="Taylor A."/>
            <person name="Grigoriev I.V."/>
            <person name="Nagy L.G."/>
            <person name="Martin F."/>
            <person name="Kauserud H."/>
        </authorList>
    </citation>
    <scope>NUCLEOTIDE SEQUENCE</scope>
    <source>
        <strain evidence="2">CBHHK188m</strain>
    </source>
</reference>
<dbReference type="EMBL" id="JARJLG010000297">
    <property type="protein sequence ID" value="KAJ7719017.1"/>
    <property type="molecule type" value="Genomic_DNA"/>
</dbReference>
<proteinExistence type="predicted"/>